<dbReference type="Gene3D" id="1.10.238.10">
    <property type="entry name" value="EF-hand"/>
    <property type="match status" value="1"/>
</dbReference>
<dbReference type="Proteomes" id="UP000279833">
    <property type="component" value="Unassembled WGS sequence"/>
</dbReference>
<reference evidence="3" key="1">
    <citation type="submission" date="2016-06" db="UniProtKB">
        <authorList>
            <consortium name="WormBaseParasite"/>
        </authorList>
    </citation>
    <scope>IDENTIFICATION</scope>
</reference>
<dbReference type="SUPFAM" id="SSF47473">
    <property type="entry name" value="EF-hand"/>
    <property type="match status" value="1"/>
</dbReference>
<gene>
    <name evidence="1" type="ORF">SCUD_LOCUS21774</name>
</gene>
<dbReference type="EMBL" id="UZAK01047376">
    <property type="protein sequence ID" value="VDP76484.1"/>
    <property type="molecule type" value="Genomic_DNA"/>
</dbReference>
<reference evidence="1 2" key="2">
    <citation type="submission" date="2018-11" db="EMBL/GenBank/DDBJ databases">
        <authorList>
            <consortium name="Pathogen Informatics"/>
        </authorList>
    </citation>
    <scope>NUCLEOTIDE SEQUENCE [LARGE SCALE GENOMIC DNA]</scope>
    <source>
        <strain evidence="1">Dakar</strain>
        <strain evidence="2">Dakar, Senegal</strain>
    </source>
</reference>
<evidence type="ECO:0000313" key="3">
    <source>
        <dbReference type="WBParaSite" id="SCUD_0002177701-mRNA-1"/>
    </source>
</evidence>
<dbReference type="InterPro" id="IPR052603">
    <property type="entry name" value="EFCB6"/>
</dbReference>
<protein>
    <submittedName>
        <fullName evidence="3">EF-hand domain-containing protein</fullName>
    </submittedName>
</protein>
<dbReference type="STRING" id="6186.A0A183L368"/>
<name>A0A183L368_9TREM</name>
<dbReference type="InterPro" id="IPR011992">
    <property type="entry name" value="EF-hand-dom_pair"/>
</dbReference>
<organism evidence="3">
    <name type="scientific">Schistosoma curassoni</name>
    <dbReference type="NCBI Taxonomy" id="6186"/>
    <lineage>
        <taxon>Eukaryota</taxon>
        <taxon>Metazoa</taxon>
        <taxon>Spiralia</taxon>
        <taxon>Lophotrochozoa</taxon>
        <taxon>Platyhelminthes</taxon>
        <taxon>Trematoda</taxon>
        <taxon>Digenea</taxon>
        <taxon>Strigeidida</taxon>
        <taxon>Schistosomatoidea</taxon>
        <taxon>Schistosomatidae</taxon>
        <taxon>Schistosoma</taxon>
    </lineage>
</organism>
<proteinExistence type="predicted"/>
<dbReference type="WBParaSite" id="SCUD_0002177701-mRNA-1">
    <property type="protein sequence ID" value="SCUD_0002177701-mRNA-1"/>
    <property type="gene ID" value="SCUD_0002177701"/>
</dbReference>
<sequence length="132" mass="15580">MQKYRDIDHISQKDNLLIPSQHMIVDRIKCTIRKRGIRVMDFFVDYDKLKHDEVTEHQFTCALLSSVGKEAKLSREEVQMLANYYRSTTNPQFINYREFCREIDSPFQTLYLEKDPLKPITIPARGALSQIP</sequence>
<accession>A0A183L368</accession>
<keyword evidence="2" id="KW-1185">Reference proteome</keyword>
<evidence type="ECO:0000313" key="1">
    <source>
        <dbReference type="EMBL" id="VDP76484.1"/>
    </source>
</evidence>
<dbReference type="PANTHER" id="PTHR20875:SF0">
    <property type="entry name" value="GH12158P"/>
    <property type="match status" value="1"/>
</dbReference>
<dbReference type="AlphaFoldDB" id="A0A183L368"/>
<evidence type="ECO:0000313" key="2">
    <source>
        <dbReference type="Proteomes" id="UP000279833"/>
    </source>
</evidence>
<dbReference type="PANTHER" id="PTHR20875">
    <property type="entry name" value="EF-HAND CALCIUM-BINDING DOMAIN-CONTAINING PROTEIN 6-RELATED"/>
    <property type="match status" value="1"/>
</dbReference>